<sequence length="61" mass="5975">MRELTSNEIQEINGGPLPFIIAGLYASSSITAGGLATAIGIGAGFGAIVGGIAAVYHNAAE</sequence>
<evidence type="ECO:0000256" key="1">
    <source>
        <dbReference type="SAM" id="Phobius"/>
    </source>
</evidence>
<proteinExistence type="predicted"/>
<keyword evidence="1" id="KW-1133">Transmembrane helix</keyword>
<dbReference type="RefSeq" id="WP_007587028.1">
    <property type="nucleotide sequence ID" value="NZ_JABCAH010000006.1"/>
</dbReference>
<dbReference type="EMBL" id="JBBMQX010000005">
    <property type="protein sequence ID" value="MEM5532338.1"/>
    <property type="molecule type" value="Genomic_DNA"/>
</dbReference>
<keyword evidence="1" id="KW-0812">Transmembrane</keyword>
<comment type="caution">
    <text evidence="2">The sequence shown here is derived from an EMBL/GenBank/DDBJ whole genome shotgun (WGS) entry which is preliminary data.</text>
</comment>
<keyword evidence="3" id="KW-1185">Reference proteome</keyword>
<gene>
    <name evidence="2" type="ORF">WNY57_07860</name>
</gene>
<organism evidence="2 3">
    <name type="scientific">Pseudoalteromonas arctica</name>
    <dbReference type="NCBI Taxonomy" id="394751"/>
    <lineage>
        <taxon>Bacteria</taxon>
        <taxon>Pseudomonadati</taxon>
        <taxon>Pseudomonadota</taxon>
        <taxon>Gammaproteobacteria</taxon>
        <taxon>Alteromonadales</taxon>
        <taxon>Pseudoalteromonadaceae</taxon>
        <taxon>Pseudoalteromonas</taxon>
    </lineage>
</organism>
<evidence type="ECO:0000313" key="3">
    <source>
        <dbReference type="Proteomes" id="UP001457661"/>
    </source>
</evidence>
<accession>A0ABU9TFV9</accession>
<dbReference type="Proteomes" id="UP001457661">
    <property type="component" value="Unassembled WGS sequence"/>
</dbReference>
<keyword evidence="1" id="KW-0472">Membrane</keyword>
<name>A0ABU9TFV9_9GAMM</name>
<evidence type="ECO:0008006" key="4">
    <source>
        <dbReference type="Google" id="ProtNLM"/>
    </source>
</evidence>
<protein>
    <recommendedName>
        <fullName evidence="4">Class IIb bacteriocin, lactobin A/cerein 7B family</fullName>
    </recommendedName>
</protein>
<reference evidence="2 3" key="1">
    <citation type="submission" date="2024-03" db="EMBL/GenBank/DDBJ databases">
        <title>Community enrichment and isolation of bacterial strains for fucoidan degradation.</title>
        <authorList>
            <person name="Sichert A."/>
        </authorList>
    </citation>
    <scope>NUCLEOTIDE SEQUENCE [LARGE SCALE GENOMIC DNA]</scope>
    <source>
        <strain evidence="2 3">AS26</strain>
    </source>
</reference>
<feature type="transmembrane region" description="Helical" evidence="1">
    <location>
        <begin position="35"/>
        <end position="56"/>
    </location>
</feature>
<evidence type="ECO:0000313" key="2">
    <source>
        <dbReference type="EMBL" id="MEM5532338.1"/>
    </source>
</evidence>